<gene>
    <name evidence="2" type="primary">soxZ</name>
    <name evidence="2" type="ORF">G3I67_14005</name>
</gene>
<name>A0A6B2R2K4_9BURK</name>
<comment type="caution">
    <text evidence="2">The sequence shown here is derived from an EMBL/GenBank/DDBJ whole genome shotgun (WGS) entry which is preliminary data.</text>
</comment>
<dbReference type="InterPro" id="IPR014756">
    <property type="entry name" value="Ig_E-set"/>
</dbReference>
<dbReference type="NCBIfam" id="TIGR04490">
    <property type="entry name" value="SoxZ_true"/>
    <property type="match status" value="1"/>
</dbReference>
<evidence type="ECO:0000259" key="1">
    <source>
        <dbReference type="Pfam" id="PF08770"/>
    </source>
</evidence>
<dbReference type="Gene3D" id="2.60.40.10">
    <property type="entry name" value="Immunoglobulins"/>
    <property type="match status" value="1"/>
</dbReference>
<dbReference type="InterPro" id="IPR013783">
    <property type="entry name" value="Ig-like_fold"/>
</dbReference>
<accession>A0A6B2R2K4</accession>
<feature type="domain" description="Sulphur oxidation protein SoxZ" evidence="1">
    <location>
        <begin position="12"/>
        <end position="97"/>
    </location>
</feature>
<proteinExistence type="predicted"/>
<evidence type="ECO:0000313" key="2">
    <source>
        <dbReference type="EMBL" id="NDY84343.1"/>
    </source>
</evidence>
<dbReference type="InterPro" id="IPR014880">
    <property type="entry name" value="SoxZ_dom"/>
</dbReference>
<dbReference type="Pfam" id="PF08770">
    <property type="entry name" value="SoxZ"/>
    <property type="match status" value="1"/>
</dbReference>
<reference evidence="2" key="1">
    <citation type="submission" date="2020-02" db="EMBL/GenBank/DDBJ databases">
        <authorList>
            <person name="Chen W.-M."/>
        </authorList>
    </citation>
    <scope>NUCLEOTIDE SEQUENCE</scope>
    <source>
        <strain evidence="2">NBD-18</strain>
    </source>
</reference>
<dbReference type="InterPro" id="IPR030995">
    <property type="entry name" value="SoxZ"/>
</dbReference>
<dbReference type="SUPFAM" id="SSF81296">
    <property type="entry name" value="E set domains"/>
    <property type="match status" value="1"/>
</dbReference>
<dbReference type="EMBL" id="JAAGRN010000011">
    <property type="protein sequence ID" value="NDY84343.1"/>
    <property type="molecule type" value="Genomic_DNA"/>
</dbReference>
<sequence length="109" mass="12352">MSRTSRTLVTIPQTAKKDEIIDIRVLVQHDMESGFRHDQQGRRIDRDIIREFVCTYNGTEVFRADLHPGVGANPMFVFSTIAVESGTLEFKWTGDNDYAAFATSKITVL</sequence>
<dbReference type="AlphaFoldDB" id="A0A6B2R2K4"/>
<protein>
    <submittedName>
        <fullName evidence="2">Thiosulfate oxidation carrier complex protein SoxZ</fullName>
    </submittedName>
</protein>
<organism evidence="2">
    <name type="scientific">Sheuella amnicola</name>
    <dbReference type="NCBI Taxonomy" id="2707330"/>
    <lineage>
        <taxon>Bacteria</taxon>
        <taxon>Pseudomonadati</taxon>
        <taxon>Pseudomonadota</taxon>
        <taxon>Betaproteobacteria</taxon>
        <taxon>Burkholderiales</taxon>
        <taxon>Alcaligenaceae</taxon>
        <taxon>Sheuella</taxon>
    </lineage>
</organism>
<dbReference type="RefSeq" id="WP_163656160.1">
    <property type="nucleotide sequence ID" value="NZ_JAAGRN010000011.1"/>
</dbReference>